<dbReference type="EMBL" id="LQPC01000031">
    <property type="protein sequence ID" value="ORV87417.1"/>
    <property type="molecule type" value="Genomic_DNA"/>
</dbReference>
<dbReference type="CDD" id="cd08964">
    <property type="entry name" value="L-asparaginase_II"/>
    <property type="match status" value="1"/>
</dbReference>
<evidence type="ECO:0000313" key="10">
    <source>
        <dbReference type="EMBL" id="ORV87417.1"/>
    </source>
</evidence>
<dbReference type="InterPro" id="IPR020827">
    <property type="entry name" value="Asparaginase/glutaminase_AS1"/>
</dbReference>
<feature type="domain" description="L-asparaginase N-terminal" evidence="8">
    <location>
        <begin position="4"/>
        <end position="165"/>
    </location>
</feature>
<evidence type="ECO:0000256" key="7">
    <source>
        <dbReference type="PROSITE-ProRule" id="PRU10100"/>
    </source>
</evidence>
<dbReference type="PROSITE" id="PS00917">
    <property type="entry name" value="ASN_GLN_ASE_2"/>
    <property type="match status" value="1"/>
</dbReference>
<feature type="active site" evidence="7">
    <location>
        <position position="81"/>
    </location>
</feature>
<dbReference type="Gene3D" id="3.40.50.1170">
    <property type="entry name" value="L-asparaginase, N-terminal domain"/>
    <property type="match status" value="1"/>
</dbReference>
<reference evidence="10 11" key="1">
    <citation type="submission" date="2016-01" db="EMBL/GenBank/DDBJ databases">
        <title>The new phylogeny of the genus Mycobacterium.</title>
        <authorList>
            <person name="Tarcisio F."/>
            <person name="Conor M."/>
            <person name="Antonella G."/>
            <person name="Elisabetta G."/>
            <person name="Giulia F.S."/>
            <person name="Sara T."/>
            <person name="Anna F."/>
            <person name="Clotilde B."/>
            <person name="Roberto B."/>
            <person name="Veronica D.S."/>
            <person name="Fabio R."/>
            <person name="Monica P."/>
            <person name="Olivier J."/>
            <person name="Enrico T."/>
            <person name="Nicola S."/>
        </authorList>
    </citation>
    <scope>NUCLEOTIDE SEQUENCE [LARGE SCALE GENOMIC DNA]</scope>
    <source>
        <strain evidence="10 11">DSM 45541</strain>
    </source>
</reference>
<evidence type="ECO:0000256" key="3">
    <source>
        <dbReference type="ARBA" id="ARBA00022801"/>
    </source>
</evidence>
<dbReference type="PROSITE" id="PS00144">
    <property type="entry name" value="ASN_GLN_ASE_1"/>
    <property type="match status" value="1"/>
</dbReference>
<evidence type="ECO:0000256" key="1">
    <source>
        <dbReference type="ARBA" id="ARBA00010518"/>
    </source>
</evidence>
<feature type="domain" description="Asparaginase/glutaminase C-terminal" evidence="9">
    <location>
        <begin position="187"/>
        <end position="290"/>
    </location>
</feature>
<gene>
    <name evidence="10" type="ORF">AWC12_17490</name>
</gene>
<feature type="active site" evidence="6">
    <location>
        <position position="12"/>
    </location>
</feature>
<proteinExistence type="inferred from homology"/>
<dbReference type="SUPFAM" id="SSF53774">
    <property type="entry name" value="Glutaminase/Asparaginase"/>
    <property type="match status" value="1"/>
</dbReference>
<comment type="caution">
    <text evidence="10">The sequence shown here is derived from an EMBL/GenBank/DDBJ whole genome shotgun (WGS) entry which is preliminary data.</text>
</comment>
<dbReference type="SFLD" id="SFLDS00057">
    <property type="entry name" value="Glutaminase/Asparaginase"/>
    <property type="match status" value="1"/>
</dbReference>
<dbReference type="InterPro" id="IPR036152">
    <property type="entry name" value="Asp/glu_Ase-like_sf"/>
</dbReference>
<organism evidence="10 11">
    <name type="scientific">Mycolicibacterium iranicum</name>
    <name type="common">Mycobacterium iranicum</name>
    <dbReference type="NCBI Taxonomy" id="912594"/>
    <lineage>
        <taxon>Bacteria</taxon>
        <taxon>Bacillati</taxon>
        <taxon>Actinomycetota</taxon>
        <taxon>Actinomycetes</taxon>
        <taxon>Mycobacteriales</taxon>
        <taxon>Mycobacteriaceae</taxon>
        <taxon>Mycolicibacterium</taxon>
    </lineage>
</organism>
<dbReference type="Proteomes" id="UP000193622">
    <property type="component" value="Unassembled WGS sequence"/>
</dbReference>
<dbReference type="SMART" id="SM00870">
    <property type="entry name" value="Asparaginase"/>
    <property type="match status" value="1"/>
</dbReference>
<comment type="catalytic activity">
    <reaction evidence="4">
        <text>L-asparagine + H2O = L-aspartate + NH4(+)</text>
        <dbReference type="Rhea" id="RHEA:21016"/>
        <dbReference type="ChEBI" id="CHEBI:15377"/>
        <dbReference type="ChEBI" id="CHEBI:28938"/>
        <dbReference type="ChEBI" id="CHEBI:29991"/>
        <dbReference type="ChEBI" id="CHEBI:58048"/>
        <dbReference type="EC" id="3.5.1.1"/>
    </reaction>
</comment>
<dbReference type="PROSITE" id="PS51732">
    <property type="entry name" value="ASN_GLN_ASE_3"/>
    <property type="match status" value="1"/>
</dbReference>
<dbReference type="PIRSF" id="PIRSF001220">
    <property type="entry name" value="L-ASNase_gatD"/>
    <property type="match status" value="1"/>
</dbReference>
<dbReference type="Pfam" id="PF00710">
    <property type="entry name" value="Asparaginase"/>
    <property type="match status" value="1"/>
</dbReference>
<dbReference type="GO" id="GO:0004067">
    <property type="term" value="F:asparaginase activity"/>
    <property type="evidence" value="ECO:0007669"/>
    <property type="project" value="UniProtKB-UniRule"/>
</dbReference>
<dbReference type="InterPro" id="IPR027473">
    <property type="entry name" value="L-asparaginase_C"/>
</dbReference>
<evidence type="ECO:0000313" key="11">
    <source>
        <dbReference type="Proteomes" id="UP000193622"/>
    </source>
</evidence>
<protein>
    <recommendedName>
        <fullName evidence="2">asparaginase</fullName>
        <ecNumber evidence="2">3.5.1.1</ecNumber>
    </recommendedName>
</protein>
<dbReference type="PANTHER" id="PTHR11707:SF28">
    <property type="entry name" value="60 KDA LYSOPHOSPHOLIPASE"/>
    <property type="match status" value="1"/>
</dbReference>
<keyword evidence="3" id="KW-0378">Hydrolase</keyword>
<dbReference type="InterPro" id="IPR004550">
    <property type="entry name" value="AsnASE_II"/>
</dbReference>
<dbReference type="AlphaFoldDB" id="A0A1X1WLD1"/>
<dbReference type="InterPro" id="IPR037152">
    <property type="entry name" value="L-asparaginase_N_sf"/>
</dbReference>
<dbReference type="Pfam" id="PF17763">
    <property type="entry name" value="Asparaginase_C"/>
    <property type="match status" value="1"/>
</dbReference>
<sequence>MGHLVVLATGGTISTSSDAGGVKRPTRSGADLTTGLDVEVHDVLSVDSSQLTPPDWDSIAAAVRRAAADHTTDGIVVTHGTDTMEETALWLELTYDGAPPVVLTGSQRSADAVDADGPANLRDALAVARDPRWRDRGVLVSFAGSVFEPLGVHKVATTDLQSFAGRSADTGKARPWLGRISAAEAPRVDIVAAYPGADTAALDACVAAGARGVVLQALGSGNAGAALIDGVRRHCRDGVAVAVSTRVPGGLVSPGYGPGRDLVDAGAIVAARLRPPQARVLLMAALAAEHPLRDAFERWG</sequence>
<dbReference type="InterPro" id="IPR027474">
    <property type="entry name" value="L-asparaginase_N"/>
</dbReference>
<dbReference type="Gene3D" id="3.40.50.40">
    <property type="match status" value="1"/>
</dbReference>
<dbReference type="InterPro" id="IPR006034">
    <property type="entry name" value="Asparaginase/glutaminase-like"/>
</dbReference>
<dbReference type="GO" id="GO:0006528">
    <property type="term" value="P:asparagine metabolic process"/>
    <property type="evidence" value="ECO:0007669"/>
    <property type="project" value="InterPro"/>
</dbReference>
<dbReference type="PIRSF" id="PIRSF500176">
    <property type="entry name" value="L_ASNase"/>
    <property type="match status" value="1"/>
</dbReference>
<comment type="similarity">
    <text evidence="1">Belongs to the asparaginase 1 family.</text>
</comment>
<feature type="active site" description="O-isoaspartyl threonine intermediate" evidence="5">
    <location>
        <position position="12"/>
    </location>
</feature>
<evidence type="ECO:0000256" key="4">
    <source>
        <dbReference type="ARBA" id="ARBA00049366"/>
    </source>
</evidence>
<dbReference type="PRINTS" id="PR00139">
    <property type="entry name" value="ASNGLNASE"/>
</dbReference>
<dbReference type="InterPro" id="IPR027475">
    <property type="entry name" value="Asparaginase/glutaminase_AS2"/>
</dbReference>
<accession>A0A1X1WLD1</accession>
<evidence type="ECO:0000259" key="9">
    <source>
        <dbReference type="Pfam" id="PF17763"/>
    </source>
</evidence>
<evidence type="ECO:0000256" key="6">
    <source>
        <dbReference type="PROSITE-ProRule" id="PRU10099"/>
    </source>
</evidence>
<evidence type="ECO:0000256" key="5">
    <source>
        <dbReference type="PIRSR" id="PIRSR001220-1"/>
    </source>
</evidence>
<evidence type="ECO:0000256" key="2">
    <source>
        <dbReference type="ARBA" id="ARBA00012920"/>
    </source>
</evidence>
<evidence type="ECO:0000259" key="8">
    <source>
        <dbReference type="Pfam" id="PF00710"/>
    </source>
</evidence>
<dbReference type="EC" id="3.5.1.1" evidence="2"/>
<dbReference type="PANTHER" id="PTHR11707">
    <property type="entry name" value="L-ASPARAGINASE"/>
    <property type="match status" value="1"/>
</dbReference>
<name>A0A1X1WLD1_MYCIR</name>
<dbReference type="InterPro" id="IPR040919">
    <property type="entry name" value="Asparaginase_C"/>
</dbReference>
<dbReference type="RefSeq" id="WP_085175670.1">
    <property type="nucleotide sequence ID" value="NZ_LQPC01000031.1"/>
</dbReference>